<comment type="caution">
    <text evidence="1">The sequence shown here is derived from an EMBL/GenBank/DDBJ whole genome shotgun (WGS) entry which is preliminary data.</text>
</comment>
<accession>A0AA38MQQ4</accession>
<reference evidence="1" key="1">
    <citation type="journal article" date="2023" name="G3 (Bethesda)">
        <title>Whole genome assemblies of Zophobas morio and Tenebrio molitor.</title>
        <authorList>
            <person name="Kaur S."/>
            <person name="Stinson S.A."/>
            <person name="diCenzo G.C."/>
        </authorList>
    </citation>
    <scope>NUCLEOTIDE SEQUENCE</scope>
    <source>
        <strain evidence="1">QUZm001</strain>
    </source>
</reference>
<proteinExistence type="predicted"/>
<evidence type="ECO:0000313" key="2">
    <source>
        <dbReference type="Proteomes" id="UP001168821"/>
    </source>
</evidence>
<organism evidence="1 2">
    <name type="scientific">Zophobas morio</name>
    <dbReference type="NCBI Taxonomy" id="2755281"/>
    <lineage>
        <taxon>Eukaryota</taxon>
        <taxon>Metazoa</taxon>
        <taxon>Ecdysozoa</taxon>
        <taxon>Arthropoda</taxon>
        <taxon>Hexapoda</taxon>
        <taxon>Insecta</taxon>
        <taxon>Pterygota</taxon>
        <taxon>Neoptera</taxon>
        <taxon>Endopterygota</taxon>
        <taxon>Coleoptera</taxon>
        <taxon>Polyphaga</taxon>
        <taxon>Cucujiformia</taxon>
        <taxon>Tenebrionidae</taxon>
        <taxon>Zophobas</taxon>
    </lineage>
</organism>
<protein>
    <submittedName>
        <fullName evidence="1">Uncharacterized protein</fullName>
    </submittedName>
</protein>
<name>A0AA38MQQ4_9CUCU</name>
<keyword evidence="2" id="KW-1185">Reference proteome</keyword>
<dbReference type="AlphaFoldDB" id="A0AA38MQQ4"/>
<dbReference type="Proteomes" id="UP001168821">
    <property type="component" value="Unassembled WGS sequence"/>
</dbReference>
<gene>
    <name evidence="1" type="ORF">Zmor_008286</name>
</gene>
<evidence type="ECO:0000313" key="1">
    <source>
        <dbReference type="EMBL" id="KAJ3664089.1"/>
    </source>
</evidence>
<dbReference type="EMBL" id="JALNTZ010000002">
    <property type="protein sequence ID" value="KAJ3664089.1"/>
    <property type="molecule type" value="Genomic_DNA"/>
</dbReference>
<sequence>MYWRAELPLVSDVMLTLLHSTNGCARMVVPHQPNHWKKTPLGPGSSQGHVTGEICKKRHVFRPVLIDGGSFGFGEARVIFFS</sequence>